<reference evidence="1" key="1">
    <citation type="submission" date="2025-08" db="UniProtKB">
        <authorList>
            <consortium name="Ensembl"/>
        </authorList>
    </citation>
    <scope>IDENTIFICATION</scope>
</reference>
<protein>
    <submittedName>
        <fullName evidence="1">Uncharacterized protein</fullName>
    </submittedName>
</protein>
<dbReference type="GeneTree" id="ENSGT00390000015757"/>
<dbReference type="PANTHER" id="PTHR13389:SF0">
    <property type="entry name" value="PUMILIO HOMOLOG 3"/>
    <property type="match status" value="1"/>
</dbReference>
<name>A0A8C8JY11_ONCTS</name>
<dbReference type="InterPro" id="IPR040059">
    <property type="entry name" value="PUM3"/>
</dbReference>
<dbReference type="SUPFAM" id="SSF48371">
    <property type="entry name" value="ARM repeat"/>
    <property type="match status" value="1"/>
</dbReference>
<dbReference type="Proteomes" id="UP000694402">
    <property type="component" value="Unassembled WGS sequence"/>
</dbReference>
<proteinExistence type="predicted"/>
<evidence type="ECO:0000313" key="2">
    <source>
        <dbReference type="Proteomes" id="UP000694402"/>
    </source>
</evidence>
<dbReference type="InterPro" id="IPR011989">
    <property type="entry name" value="ARM-like"/>
</dbReference>
<dbReference type="Gene3D" id="1.25.10.10">
    <property type="entry name" value="Leucine-rich Repeat Variant"/>
    <property type="match status" value="1"/>
</dbReference>
<evidence type="ECO:0000313" key="1">
    <source>
        <dbReference type="Ensembl" id="ENSOTSP00005101651.1"/>
    </source>
</evidence>
<dbReference type="Ensembl" id="ENSOTST00005109935.2">
    <property type="protein sequence ID" value="ENSOTSP00005101651.1"/>
    <property type="gene ID" value="ENSOTSG00005046706.2"/>
</dbReference>
<dbReference type="GO" id="GO:0003729">
    <property type="term" value="F:mRNA binding"/>
    <property type="evidence" value="ECO:0007669"/>
    <property type="project" value="TreeGrafter"/>
</dbReference>
<dbReference type="GO" id="GO:0006417">
    <property type="term" value="P:regulation of translation"/>
    <property type="evidence" value="ECO:0007669"/>
    <property type="project" value="TreeGrafter"/>
</dbReference>
<dbReference type="GO" id="GO:0005730">
    <property type="term" value="C:nucleolus"/>
    <property type="evidence" value="ECO:0007669"/>
    <property type="project" value="TreeGrafter"/>
</dbReference>
<sequence>VSVLEELLQTLIAFAHDSRVLQCLIQFGNDKNIVKKFLMYGCCVTDALSVVEYAYNKKAILRLIEELYRTTFQVFKVRTPPTPLPLHCSKVELMAFEEIKLILTPMATKEAVIKHSLVQSFSGLYPACPRCLLYMAHTHDGAKVAMHCLWHGTPKDRKVIIKTMKTYIRKFAMVSQHNNLIATV</sequence>
<dbReference type="PANTHER" id="PTHR13389">
    <property type="entry name" value="PUMILIO HOMOLOG 3"/>
    <property type="match status" value="1"/>
</dbReference>
<dbReference type="InterPro" id="IPR016024">
    <property type="entry name" value="ARM-type_fold"/>
</dbReference>
<dbReference type="AlphaFoldDB" id="A0A8C8JY11"/>
<organism evidence="1 2">
    <name type="scientific">Oncorhynchus tshawytscha</name>
    <name type="common">Chinook salmon</name>
    <name type="synonym">Salmo tshawytscha</name>
    <dbReference type="NCBI Taxonomy" id="74940"/>
    <lineage>
        <taxon>Eukaryota</taxon>
        <taxon>Metazoa</taxon>
        <taxon>Chordata</taxon>
        <taxon>Craniata</taxon>
        <taxon>Vertebrata</taxon>
        <taxon>Euteleostomi</taxon>
        <taxon>Actinopterygii</taxon>
        <taxon>Neopterygii</taxon>
        <taxon>Teleostei</taxon>
        <taxon>Protacanthopterygii</taxon>
        <taxon>Salmoniformes</taxon>
        <taxon>Salmonidae</taxon>
        <taxon>Salmoninae</taxon>
        <taxon>Oncorhynchus</taxon>
    </lineage>
</organism>
<accession>A0A8C8JY11</accession>
<reference evidence="1" key="2">
    <citation type="submission" date="2025-09" db="UniProtKB">
        <authorList>
            <consortium name="Ensembl"/>
        </authorList>
    </citation>
    <scope>IDENTIFICATION</scope>
</reference>
<keyword evidence="2" id="KW-1185">Reference proteome</keyword>